<evidence type="ECO:0000256" key="1">
    <source>
        <dbReference type="ARBA" id="ARBA00004496"/>
    </source>
</evidence>
<dbReference type="InterPro" id="IPR004188">
    <property type="entry name" value="Phe-tRNA_ligase_II_N"/>
</dbReference>
<proteinExistence type="inferred from homology"/>
<comment type="similarity">
    <text evidence="2 13">Belongs to the class-II aminoacyl-tRNA synthetase family. Phe-tRNA synthetase alpha subunit type 1 subfamily.</text>
</comment>
<dbReference type="InterPro" id="IPR002319">
    <property type="entry name" value="Phenylalanyl-tRNA_Synthase"/>
</dbReference>
<comment type="catalytic activity">
    <reaction evidence="12 13">
        <text>tRNA(Phe) + L-phenylalanine + ATP = L-phenylalanyl-tRNA(Phe) + AMP + diphosphate + H(+)</text>
        <dbReference type="Rhea" id="RHEA:19413"/>
        <dbReference type="Rhea" id="RHEA-COMP:9668"/>
        <dbReference type="Rhea" id="RHEA-COMP:9699"/>
        <dbReference type="ChEBI" id="CHEBI:15378"/>
        <dbReference type="ChEBI" id="CHEBI:30616"/>
        <dbReference type="ChEBI" id="CHEBI:33019"/>
        <dbReference type="ChEBI" id="CHEBI:58095"/>
        <dbReference type="ChEBI" id="CHEBI:78442"/>
        <dbReference type="ChEBI" id="CHEBI:78531"/>
        <dbReference type="ChEBI" id="CHEBI:456215"/>
        <dbReference type="EC" id="6.1.1.20"/>
    </reaction>
</comment>
<dbReference type="HAMAP" id="MF_00281">
    <property type="entry name" value="Phe_tRNA_synth_alpha1"/>
    <property type="match status" value="1"/>
</dbReference>
<keyword evidence="9 13" id="KW-0460">Magnesium</keyword>
<sequence>MDKKIEELKKDIQCFHIKTSDDLETFRIKFLGKKKGIITILFKELKKISIHKKIIYGKIINELKKEVQNKINIFRSKNEIKNDKELKFDPTIPGKSIEIGSRHPLSILKNRIIDISTKIGFTYVDGPEIEDDWHNFTALNIPIFHPSREMQDTFFLCKNPDILLRTHTSSVQIRYMKKHDPPFRVLSIGKVYRNETISSRSNFMFHQAEGFYIDKKVSFSDLKETIYYLITSLFGEAKMRFRPSYFPFTEPSAEVDIYCNNEWIEIMGCGMIDPKVFKNVNIDSEIYSGFAFGLGIERLALIIYQIKDIRIYFDNDVRFLKQFKSEF</sequence>
<evidence type="ECO:0000256" key="4">
    <source>
        <dbReference type="ARBA" id="ARBA00022490"/>
    </source>
</evidence>
<keyword evidence="10 13" id="KW-0648">Protein biosynthesis</keyword>
<organism evidence="15 16">
    <name type="scientific">Blattabacterium cuenoti STAT</name>
    <dbReference type="NCBI Taxonomy" id="1457030"/>
    <lineage>
        <taxon>Bacteria</taxon>
        <taxon>Pseudomonadati</taxon>
        <taxon>Bacteroidota</taxon>
        <taxon>Flavobacteriia</taxon>
        <taxon>Flavobacteriales</taxon>
        <taxon>Blattabacteriaceae</taxon>
        <taxon>Blattabacterium</taxon>
    </lineage>
</organism>
<evidence type="ECO:0000313" key="15">
    <source>
        <dbReference type="EMBL" id="BBA17207.1"/>
    </source>
</evidence>
<evidence type="ECO:0000259" key="14">
    <source>
        <dbReference type="PROSITE" id="PS50862"/>
    </source>
</evidence>
<dbReference type="OrthoDB" id="9800719at2"/>
<comment type="subcellular location">
    <subcellularLocation>
        <location evidence="1 13">Cytoplasm</location>
    </subcellularLocation>
</comment>
<dbReference type="PANTHER" id="PTHR11538:SF41">
    <property type="entry name" value="PHENYLALANINE--TRNA LIGASE, MITOCHONDRIAL"/>
    <property type="match status" value="1"/>
</dbReference>
<evidence type="ECO:0000256" key="6">
    <source>
        <dbReference type="ARBA" id="ARBA00022723"/>
    </source>
</evidence>
<dbReference type="RefSeq" id="WP_119305480.1">
    <property type="nucleotide sequence ID" value="NZ_AP014608.1"/>
</dbReference>
<feature type="domain" description="Aminoacyl-transfer RNA synthetases class-II family profile" evidence="14">
    <location>
        <begin position="120"/>
        <end position="322"/>
    </location>
</feature>
<dbReference type="EMBL" id="AP014608">
    <property type="protein sequence ID" value="BBA17207.1"/>
    <property type="molecule type" value="Genomic_DNA"/>
</dbReference>
<dbReference type="PANTHER" id="PTHR11538">
    <property type="entry name" value="PHENYLALANYL-TRNA SYNTHETASE"/>
    <property type="match status" value="1"/>
</dbReference>
<evidence type="ECO:0000256" key="5">
    <source>
        <dbReference type="ARBA" id="ARBA00022598"/>
    </source>
</evidence>
<keyword evidence="8 13" id="KW-0067">ATP-binding</keyword>
<dbReference type="GO" id="GO:0000287">
    <property type="term" value="F:magnesium ion binding"/>
    <property type="evidence" value="ECO:0007669"/>
    <property type="project" value="UniProtKB-UniRule"/>
</dbReference>
<dbReference type="Pfam" id="PF02912">
    <property type="entry name" value="Phe_tRNA-synt_N"/>
    <property type="match status" value="1"/>
</dbReference>
<evidence type="ECO:0000256" key="11">
    <source>
        <dbReference type="ARBA" id="ARBA00023146"/>
    </source>
</evidence>
<dbReference type="InterPro" id="IPR010978">
    <property type="entry name" value="tRNA-bd_arm"/>
</dbReference>
<dbReference type="SUPFAM" id="SSF46589">
    <property type="entry name" value="tRNA-binding arm"/>
    <property type="match status" value="1"/>
</dbReference>
<feature type="binding site" evidence="13">
    <location>
        <position position="250"/>
    </location>
    <ligand>
        <name>Mg(2+)</name>
        <dbReference type="ChEBI" id="CHEBI:18420"/>
        <note>shared with beta subunit</note>
    </ligand>
</feature>
<dbReference type="GO" id="GO:0005737">
    <property type="term" value="C:cytoplasm"/>
    <property type="evidence" value="ECO:0007669"/>
    <property type="project" value="UniProtKB-SubCell"/>
</dbReference>
<evidence type="ECO:0000256" key="3">
    <source>
        <dbReference type="ARBA" id="ARBA00011209"/>
    </source>
</evidence>
<keyword evidence="11 13" id="KW-0030">Aminoacyl-tRNA synthetase</keyword>
<reference evidence="15 16" key="1">
    <citation type="submission" date="2014-06" db="EMBL/GenBank/DDBJ databases">
        <title>Genome sequence of the intracellular symbiont Blattabacterium cuenoti, strain STAT from the wood feeding cockroach Salganea taiwanensis taiwanensis.</title>
        <authorList>
            <person name="Kinjo Y."/>
            <person name="Ohkuma M."/>
            <person name="Tokuda G."/>
        </authorList>
    </citation>
    <scope>NUCLEOTIDE SEQUENCE [LARGE SCALE GENOMIC DNA]</scope>
    <source>
        <strain evidence="15 16">STAT</strain>
    </source>
</reference>
<dbReference type="Pfam" id="PF01409">
    <property type="entry name" value="tRNA-synt_2d"/>
    <property type="match status" value="1"/>
</dbReference>
<keyword evidence="5 13" id="KW-0436">Ligase</keyword>
<dbReference type="GO" id="GO:0006432">
    <property type="term" value="P:phenylalanyl-tRNA aminoacylation"/>
    <property type="evidence" value="ECO:0007669"/>
    <property type="project" value="UniProtKB-UniRule"/>
</dbReference>
<evidence type="ECO:0000256" key="2">
    <source>
        <dbReference type="ARBA" id="ARBA00010207"/>
    </source>
</evidence>
<keyword evidence="16" id="KW-1185">Reference proteome</keyword>
<dbReference type="NCBIfam" id="TIGR00468">
    <property type="entry name" value="pheS"/>
    <property type="match status" value="1"/>
</dbReference>
<keyword evidence="7 13" id="KW-0547">Nucleotide-binding</keyword>
<dbReference type="EC" id="6.1.1.20" evidence="13"/>
<dbReference type="Proteomes" id="UP000263619">
    <property type="component" value="Chromosome"/>
</dbReference>
<accession>A0A224ABG7</accession>
<dbReference type="CDD" id="cd00496">
    <property type="entry name" value="PheRS_alpha_core"/>
    <property type="match status" value="1"/>
</dbReference>
<dbReference type="PROSITE" id="PS50862">
    <property type="entry name" value="AA_TRNA_LIGASE_II"/>
    <property type="match status" value="1"/>
</dbReference>
<keyword evidence="6 13" id="KW-0479">Metal-binding</keyword>
<dbReference type="SUPFAM" id="SSF55681">
    <property type="entry name" value="Class II aaRS and biotin synthetases"/>
    <property type="match status" value="1"/>
</dbReference>
<comment type="cofactor">
    <cofactor evidence="13">
        <name>Mg(2+)</name>
        <dbReference type="ChEBI" id="CHEBI:18420"/>
    </cofactor>
    <text evidence="13">Binds 2 magnesium ions per tetramer.</text>
</comment>
<evidence type="ECO:0000256" key="8">
    <source>
        <dbReference type="ARBA" id="ARBA00022840"/>
    </source>
</evidence>
<evidence type="ECO:0000256" key="12">
    <source>
        <dbReference type="ARBA" id="ARBA00049255"/>
    </source>
</evidence>
<dbReference type="InterPro" id="IPR006195">
    <property type="entry name" value="aa-tRNA-synth_II"/>
</dbReference>
<dbReference type="InterPro" id="IPR045864">
    <property type="entry name" value="aa-tRNA-synth_II/BPL/LPL"/>
</dbReference>
<dbReference type="Gene3D" id="3.30.930.10">
    <property type="entry name" value="Bira Bifunctional Protein, Domain 2"/>
    <property type="match status" value="1"/>
</dbReference>
<comment type="subunit">
    <text evidence="3 13">Tetramer of two alpha and two beta subunits.</text>
</comment>
<evidence type="ECO:0000256" key="10">
    <source>
        <dbReference type="ARBA" id="ARBA00022917"/>
    </source>
</evidence>
<dbReference type="GO" id="GO:0000049">
    <property type="term" value="F:tRNA binding"/>
    <property type="evidence" value="ECO:0007669"/>
    <property type="project" value="InterPro"/>
</dbReference>
<evidence type="ECO:0000256" key="7">
    <source>
        <dbReference type="ARBA" id="ARBA00022741"/>
    </source>
</evidence>
<dbReference type="AlphaFoldDB" id="A0A224ABG7"/>
<name>A0A224ABG7_9FLAO</name>
<keyword evidence="4 13" id="KW-0963">Cytoplasm</keyword>
<evidence type="ECO:0000256" key="13">
    <source>
        <dbReference type="HAMAP-Rule" id="MF_00281"/>
    </source>
</evidence>
<evidence type="ECO:0000256" key="9">
    <source>
        <dbReference type="ARBA" id="ARBA00022842"/>
    </source>
</evidence>
<dbReference type="GO" id="GO:0005524">
    <property type="term" value="F:ATP binding"/>
    <property type="evidence" value="ECO:0007669"/>
    <property type="project" value="UniProtKB-UniRule"/>
</dbReference>
<gene>
    <name evidence="13 15" type="primary">pheS</name>
    <name evidence="15" type="ORF">STAT_274</name>
</gene>
<evidence type="ECO:0000313" key="16">
    <source>
        <dbReference type="Proteomes" id="UP000263619"/>
    </source>
</evidence>
<dbReference type="GO" id="GO:0004826">
    <property type="term" value="F:phenylalanine-tRNA ligase activity"/>
    <property type="evidence" value="ECO:0007669"/>
    <property type="project" value="UniProtKB-UniRule"/>
</dbReference>
<dbReference type="InterPro" id="IPR004529">
    <property type="entry name" value="Phe-tRNA-synth_IIc_asu"/>
</dbReference>
<dbReference type="InterPro" id="IPR022911">
    <property type="entry name" value="Phe_tRNA_ligase_alpha1_bac"/>
</dbReference>
<protein>
    <recommendedName>
        <fullName evidence="13">Phenylalanine--tRNA ligase alpha subunit</fullName>
        <ecNumber evidence="13">6.1.1.20</ecNumber>
    </recommendedName>
    <alternativeName>
        <fullName evidence="13">Phenylalanyl-tRNA synthetase alpha subunit</fullName>
        <shortName evidence="13">PheRS</shortName>
    </alternativeName>
</protein>